<feature type="transmembrane region" description="Helical" evidence="5">
    <location>
        <begin position="141"/>
        <end position="163"/>
    </location>
</feature>
<accession>A0ABW0YX90</accession>
<dbReference type="Gene3D" id="1.10.357.140">
    <property type="entry name" value="UbiA prenyltransferase"/>
    <property type="match status" value="1"/>
</dbReference>
<dbReference type="CDD" id="cd13963">
    <property type="entry name" value="PT_UbiA_2"/>
    <property type="match status" value="1"/>
</dbReference>
<protein>
    <submittedName>
        <fullName evidence="6">Decaprenyl-phosphate phosphoribosyltransferase</fullName>
        <ecNumber evidence="6">2.4.2.45</ecNumber>
    </submittedName>
</protein>
<feature type="transmembrane region" description="Helical" evidence="5">
    <location>
        <begin position="76"/>
        <end position="96"/>
    </location>
</feature>
<dbReference type="RefSeq" id="WP_390314934.1">
    <property type="nucleotide sequence ID" value="NZ_JBHSPB010000003.1"/>
</dbReference>
<feature type="transmembrane region" description="Helical" evidence="5">
    <location>
        <begin position="276"/>
        <end position="297"/>
    </location>
</feature>
<evidence type="ECO:0000256" key="1">
    <source>
        <dbReference type="ARBA" id="ARBA00004141"/>
    </source>
</evidence>
<dbReference type="InterPro" id="IPR000537">
    <property type="entry name" value="UbiA_prenyltransferase"/>
</dbReference>
<gene>
    <name evidence="6" type="ORF">ACFP1Z_06555</name>
</gene>
<keyword evidence="2 5" id="KW-0812">Transmembrane</keyword>
<keyword evidence="6" id="KW-0328">Glycosyltransferase</keyword>
<keyword evidence="7" id="KW-1185">Reference proteome</keyword>
<evidence type="ECO:0000256" key="4">
    <source>
        <dbReference type="ARBA" id="ARBA00023136"/>
    </source>
</evidence>
<keyword evidence="6" id="KW-0808">Transferase</keyword>
<name>A0ABW0YX90_9ACTN</name>
<keyword evidence="4 5" id="KW-0472">Membrane</keyword>
<evidence type="ECO:0000256" key="3">
    <source>
        <dbReference type="ARBA" id="ARBA00022989"/>
    </source>
</evidence>
<comment type="subcellular location">
    <subcellularLocation>
        <location evidence="1">Membrane</location>
        <topology evidence="1">Multi-pass membrane protein</topology>
    </subcellularLocation>
</comment>
<feature type="transmembrane region" description="Helical" evidence="5">
    <location>
        <begin position="170"/>
        <end position="191"/>
    </location>
</feature>
<evidence type="ECO:0000313" key="6">
    <source>
        <dbReference type="EMBL" id="MFC5719839.1"/>
    </source>
</evidence>
<feature type="transmembrane region" description="Helical" evidence="5">
    <location>
        <begin position="309"/>
        <end position="327"/>
    </location>
</feature>
<sequence>MADATDTVDAPAPSAKTTEAAQAAGTAKDAASPAGFRLGALPGGLLRNARPRQWVKNVLVLAAPGAAGALSDVDVLRQSGIVFLLFCAAASSIYFLNDALDVEADRAHPVKRNRPIAAGIVPLPVAYAVGALLALGSLAGALLLCNVGTAVVLASYLVVQVLYCTRLKHVLVADLAVVTSGFVLRSMIGGIAADIPLSQWFLITTGFGSLFMVGAKRYSELVLMGDQAAESRKLLAQYTTGYLRFVWQASASITVLAYCLWALGHQGEDPGLWRQLSIIPFVFGVLRYALFADRGTAGAPEDVVLKDRALLGTGLLWVIVYGVSVAGL</sequence>
<dbReference type="EMBL" id="JBHSPB010000003">
    <property type="protein sequence ID" value="MFC5719839.1"/>
    <property type="molecule type" value="Genomic_DNA"/>
</dbReference>
<evidence type="ECO:0000256" key="2">
    <source>
        <dbReference type="ARBA" id="ARBA00022692"/>
    </source>
</evidence>
<evidence type="ECO:0000313" key="7">
    <source>
        <dbReference type="Proteomes" id="UP001596083"/>
    </source>
</evidence>
<comment type="caution">
    <text evidence="6">The sequence shown here is derived from an EMBL/GenBank/DDBJ whole genome shotgun (WGS) entry which is preliminary data.</text>
</comment>
<dbReference type="EC" id="2.4.2.45" evidence="6"/>
<proteinExistence type="predicted"/>
<feature type="transmembrane region" description="Helical" evidence="5">
    <location>
        <begin position="197"/>
        <end position="215"/>
    </location>
</feature>
<dbReference type="Pfam" id="PF01040">
    <property type="entry name" value="UbiA"/>
    <property type="match status" value="1"/>
</dbReference>
<feature type="transmembrane region" description="Helical" evidence="5">
    <location>
        <begin position="116"/>
        <end position="135"/>
    </location>
</feature>
<dbReference type="GO" id="GO:0016757">
    <property type="term" value="F:glycosyltransferase activity"/>
    <property type="evidence" value="ECO:0007669"/>
    <property type="project" value="UniProtKB-KW"/>
</dbReference>
<keyword evidence="3 5" id="KW-1133">Transmembrane helix</keyword>
<dbReference type="NCBIfam" id="NF008978">
    <property type="entry name" value="PRK12324.1-4"/>
    <property type="match status" value="1"/>
</dbReference>
<dbReference type="Proteomes" id="UP001596083">
    <property type="component" value="Unassembled WGS sequence"/>
</dbReference>
<reference evidence="7" key="1">
    <citation type="journal article" date="2019" name="Int. J. Syst. Evol. Microbiol.">
        <title>The Global Catalogue of Microorganisms (GCM) 10K type strain sequencing project: providing services to taxonomists for standard genome sequencing and annotation.</title>
        <authorList>
            <consortium name="The Broad Institute Genomics Platform"/>
            <consortium name="The Broad Institute Genome Sequencing Center for Infectious Disease"/>
            <person name="Wu L."/>
            <person name="Ma J."/>
        </authorList>
    </citation>
    <scope>NUCLEOTIDE SEQUENCE [LARGE SCALE GENOMIC DNA]</scope>
    <source>
        <strain evidence="7">CGMCC 4.7304</strain>
    </source>
</reference>
<dbReference type="InterPro" id="IPR044878">
    <property type="entry name" value="UbiA_sf"/>
</dbReference>
<evidence type="ECO:0000256" key="5">
    <source>
        <dbReference type="SAM" id="Phobius"/>
    </source>
</evidence>
<organism evidence="6 7">
    <name type="scientific">Streptomyces gamaensis</name>
    <dbReference type="NCBI Taxonomy" id="1763542"/>
    <lineage>
        <taxon>Bacteria</taxon>
        <taxon>Bacillati</taxon>
        <taxon>Actinomycetota</taxon>
        <taxon>Actinomycetes</taxon>
        <taxon>Kitasatosporales</taxon>
        <taxon>Streptomycetaceae</taxon>
        <taxon>Streptomyces</taxon>
    </lineage>
</organism>
<feature type="transmembrane region" description="Helical" evidence="5">
    <location>
        <begin position="242"/>
        <end position="264"/>
    </location>
</feature>